<organism evidence="2 3">
    <name type="scientific">Dyadobacter sandarakinus</name>
    <dbReference type="NCBI Taxonomy" id="2747268"/>
    <lineage>
        <taxon>Bacteria</taxon>
        <taxon>Pseudomonadati</taxon>
        <taxon>Bacteroidota</taxon>
        <taxon>Cytophagia</taxon>
        <taxon>Cytophagales</taxon>
        <taxon>Spirosomataceae</taxon>
        <taxon>Dyadobacter</taxon>
    </lineage>
</organism>
<dbReference type="EMBL" id="CP056775">
    <property type="protein sequence ID" value="QRQ99877.1"/>
    <property type="molecule type" value="Genomic_DNA"/>
</dbReference>
<dbReference type="Gene3D" id="3.40.720.10">
    <property type="entry name" value="Alkaline Phosphatase, subunit A"/>
    <property type="match status" value="1"/>
</dbReference>
<dbReference type="CDD" id="cd16018">
    <property type="entry name" value="Enpp"/>
    <property type="match status" value="1"/>
</dbReference>
<evidence type="ECO:0000313" key="2">
    <source>
        <dbReference type="EMBL" id="QRQ99877.1"/>
    </source>
</evidence>
<dbReference type="Pfam" id="PF01663">
    <property type="entry name" value="Phosphodiest"/>
    <property type="match status" value="1"/>
</dbReference>
<name>A0ABX7I2D3_9BACT</name>
<feature type="chain" id="PRO_5045815946" evidence="1">
    <location>
        <begin position="20"/>
        <end position="450"/>
    </location>
</feature>
<reference evidence="2 3" key="1">
    <citation type="submission" date="2020-06" db="EMBL/GenBank/DDBJ databases">
        <title>Dyadobacter sandarakinus sp. nov., isolated from the soil of the Arctic Yellow River Station.</title>
        <authorList>
            <person name="Zhang Y."/>
            <person name="Peng F."/>
        </authorList>
    </citation>
    <scope>NUCLEOTIDE SEQUENCE [LARGE SCALE GENOMIC DNA]</scope>
    <source>
        <strain evidence="2 3">Q3-56</strain>
    </source>
</reference>
<evidence type="ECO:0000313" key="3">
    <source>
        <dbReference type="Proteomes" id="UP000612680"/>
    </source>
</evidence>
<keyword evidence="1" id="KW-0732">Signal</keyword>
<dbReference type="Proteomes" id="UP000612680">
    <property type="component" value="Chromosome"/>
</dbReference>
<accession>A0ABX7I2D3</accession>
<feature type="signal peptide" evidence="1">
    <location>
        <begin position="1"/>
        <end position="19"/>
    </location>
</feature>
<dbReference type="InterPro" id="IPR017850">
    <property type="entry name" value="Alkaline_phosphatase_core_sf"/>
</dbReference>
<protein>
    <submittedName>
        <fullName evidence="2">Alkaline phosphatase family protein</fullName>
    </submittedName>
</protein>
<evidence type="ECO:0000256" key="1">
    <source>
        <dbReference type="SAM" id="SignalP"/>
    </source>
</evidence>
<proteinExistence type="predicted"/>
<dbReference type="PANTHER" id="PTHR10151">
    <property type="entry name" value="ECTONUCLEOTIDE PYROPHOSPHATASE/PHOSPHODIESTERASE"/>
    <property type="match status" value="1"/>
</dbReference>
<dbReference type="PANTHER" id="PTHR10151:SF120">
    <property type="entry name" value="BIS(5'-ADENOSYL)-TRIPHOSPHATASE"/>
    <property type="match status" value="1"/>
</dbReference>
<dbReference type="SUPFAM" id="SSF53649">
    <property type="entry name" value="Alkaline phosphatase-like"/>
    <property type="match status" value="1"/>
</dbReference>
<sequence>MKSLLTLLTLACTFGAASAQDSHVVLISIDGLRPEFYKDASWSMVNLHQAMKTGAYADGVTGVFPTVTYPSHTTMITGVKPLKHGVHYNTPSEPLEVTGNWLWDYSTIKVPTIFSAAKEKGLVTASVFWPVSVGGPASYNIPEFWYLPKNKGEKRDMMHALSDKANPKGFFEEVQQNATGKLEEIDFDGDYLSIDENNARISGYIIRKYKPAFLAVHLVAVDHFEHEQGRDGDKVRSSLSGVDRNIKTILESIEKAGIKDKTTVIVTGDHGFVDIHSSLSPNVLLAQAGIYDPAAKRNWKAYFHASGGSSFLHLKDKNDKQTLEKVKAALEKLPVAQRSTFEIKDRAALDAVGADPNAALALAPRQGFTFSTAATGEFIRAASGGTHGFFPDFKEIQTGFVAFGKGIQPGAVIPEMSLQDIAPLIAKLLGIEFPSADGVLYPGVLVKEGK</sequence>
<keyword evidence="3" id="KW-1185">Reference proteome</keyword>
<dbReference type="RefSeq" id="WP_204660640.1">
    <property type="nucleotide sequence ID" value="NZ_CP056775.1"/>
</dbReference>
<gene>
    <name evidence="2" type="ORF">HWI92_02555</name>
</gene>
<dbReference type="InterPro" id="IPR002591">
    <property type="entry name" value="Phosphodiest/P_Trfase"/>
</dbReference>